<evidence type="ECO:0000256" key="7">
    <source>
        <dbReference type="ARBA" id="ARBA00023172"/>
    </source>
</evidence>
<keyword evidence="7" id="KW-0233">DNA recombination</keyword>
<dbReference type="GO" id="GO:0006297">
    <property type="term" value="P:nucleotide-excision repair, DNA gap filling"/>
    <property type="evidence" value="ECO:0007669"/>
    <property type="project" value="TreeGrafter"/>
</dbReference>
<dbReference type="CDD" id="cd07968">
    <property type="entry name" value="OBF_DNA_ligase_IV"/>
    <property type="match status" value="1"/>
</dbReference>
<dbReference type="PROSITE" id="PS50172">
    <property type="entry name" value="BRCT"/>
    <property type="match status" value="1"/>
</dbReference>
<dbReference type="GO" id="GO:0032807">
    <property type="term" value="C:DNA ligase IV complex"/>
    <property type="evidence" value="ECO:0007669"/>
    <property type="project" value="TreeGrafter"/>
</dbReference>
<evidence type="ECO:0000259" key="9">
    <source>
        <dbReference type="PROSITE" id="PS50160"/>
    </source>
</evidence>
<keyword evidence="4" id="KW-0227">DNA damage</keyword>
<dbReference type="GO" id="GO:0003677">
    <property type="term" value="F:DNA binding"/>
    <property type="evidence" value="ECO:0007669"/>
    <property type="project" value="InterPro"/>
</dbReference>
<protein>
    <submittedName>
        <fullName evidence="12">DNA ligase</fullName>
    </submittedName>
</protein>
<dbReference type="PANTHER" id="PTHR45997:SF1">
    <property type="entry name" value="DNA LIGASE 4"/>
    <property type="match status" value="1"/>
</dbReference>
<feature type="domain" description="ATP-dependent DNA ligase family profile" evidence="9">
    <location>
        <begin position="160"/>
        <end position="320"/>
    </location>
</feature>
<dbReference type="WBParaSite" id="nRc.2.0.1.t42677-RA">
    <property type="protein sequence ID" value="nRc.2.0.1.t42677-RA"/>
    <property type="gene ID" value="nRc.2.0.1.g42677"/>
</dbReference>
<dbReference type="CDD" id="cd07903">
    <property type="entry name" value="Adenylation_DNA_ligase_IV"/>
    <property type="match status" value="1"/>
</dbReference>
<dbReference type="Gene3D" id="2.40.50.140">
    <property type="entry name" value="Nucleic acid-binding proteins"/>
    <property type="match status" value="1"/>
</dbReference>
<dbReference type="GO" id="GO:0006310">
    <property type="term" value="P:DNA recombination"/>
    <property type="evidence" value="ECO:0007669"/>
    <property type="project" value="UniProtKB-KW"/>
</dbReference>
<dbReference type="InterPro" id="IPR001357">
    <property type="entry name" value="BRCT_dom"/>
</dbReference>
<dbReference type="Pfam" id="PF01068">
    <property type="entry name" value="DNA_ligase_A_M"/>
    <property type="match status" value="1"/>
</dbReference>
<dbReference type="SUPFAM" id="SSF56091">
    <property type="entry name" value="DNA ligase/mRNA capping enzyme, catalytic domain"/>
    <property type="match status" value="1"/>
</dbReference>
<dbReference type="GO" id="GO:0005958">
    <property type="term" value="C:DNA-dependent protein kinase-DNA ligase 4 complex"/>
    <property type="evidence" value="ECO:0007669"/>
    <property type="project" value="TreeGrafter"/>
</dbReference>
<dbReference type="InterPro" id="IPR012309">
    <property type="entry name" value="DNA_ligase_ATP-dep_C"/>
</dbReference>
<keyword evidence="2" id="KW-0479">Metal-binding</keyword>
<dbReference type="PROSITE" id="PS00697">
    <property type="entry name" value="DNA_LIGASE_A1"/>
    <property type="match status" value="1"/>
</dbReference>
<dbReference type="GO" id="GO:0046872">
    <property type="term" value="F:metal ion binding"/>
    <property type="evidence" value="ECO:0007669"/>
    <property type="project" value="UniProtKB-KW"/>
</dbReference>
<dbReference type="SUPFAM" id="SSF52113">
    <property type="entry name" value="BRCT domain"/>
    <property type="match status" value="1"/>
</dbReference>
<evidence type="ECO:0000313" key="11">
    <source>
        <dbReference type="Proteomes" id="UP000887565"/>
    </source>
</evidence>
<feature type="domain" description="BRCT" evidence="10">
    <location>
        <begin position="485"/>
        <end position="571"/>
    </location>
</feature>
<dbReference type="GO" id="GO:0003910">
    <property type="term" value="F:DNA ligase (ATP) activity"/>
    <property type="evidence" value="ECO:0007669"/>
    <property type="project" value="InterPro"/>
</dbReference>
<dbReference type="AlphaFoldDB" id="A0A915KYV5"/>
<sequence length="571" mass="65186">IGIQDATVFKEYHPEALHLFDVTTSLRQVCEKLSDPNRRLDAIELKLFSPFRPMLANRCEPQDVVKIMNGQDFFVEIKYDGERCQLHKNGNVYKYFSRNGNDLTVSFGETPDSGSITPFIHYAFRKSVINCVLDGEMVGWNPDAKIIATKVDHFDVKALNNNDLIRPCFVAFDCLLLNDKVFTQDPLHKRLEVLRKLFDPIDGRLLQCSRSQKSTTDDVIECLDQAIERREEGIVIKRNDSIYRLVICFFLTHQIQRATSSYLISRFRLNGRSNDAGWLKIKPDYVDGVCDDLDLVIIGGYFGEGRLSNLMSHFLLAVGDRSNSESLSKAPDRFISICKVGSGYSAKELYDLNLYLNEKCILSRKKAPDSCQLSTEKPDVYIDPKNSKVLQIRAAEIIDSNTFAAKYTLRFPRVERIRDDKSWESVTMLDQLISLKKTFNGKSSKHNEQTAILEDQEISKPKRRRLKQPSLGAQFKSSNLRNVKTLHDVFNGREFCILNARDDESPHSKQNLEIKIKELGGLIVQYPGPKTACAVAERKVLKMKSVALLKTVNIVKLQWLIKCINNEVFIP</sequence>
<keyword evidence="6" id="KW-0460">Magnesium</keyword>
<evidence type="ECO:0000313" key="12">
    <source>
        <dbReference type="WBParaSite" id="nRc.2.0.1.t42677-RA"/>
    </source>
</evidence>
<evidence type="ECO:0000259" key="10">
    <source>
        <dbReference type="PROSITE" id="PS50172"/>
    </source>
</evidence>
<dbReference type="InterPro" id="IPR036599">
    <property type="entry name" value="DNA_ligase_N_sf"/>
</dbReference>
<evidence type="ECO:0000256" key="6">
    <source>
        <dbReference type="ARBA" id="ARBA00022842"/>
    </source>
</evidence>
<dbReference type="InterPro" id="IPR012340">
    <property type="entry name" value="NA-bd_OB-fold"/>
</dbReference>
<accession>A0A915KYV5</accession>
<dbReference type="GO" id="GO:0006303">
    <property type="term" value="P:double-strand break repair via nonhomologous end joining"/>
    <property type="evidence" value="ECO:0007669"/>
    <property type="project" value="TreeGrafter"/>
</dbReference>
<dbReference type="InterPro" id="IPR012310">
    <property type="entry name" value="DNA_ligase_ATP-dep_cent"/>
</dbReference>
<evidence type="ECO:0000256" key="8">
    <source>
        <dbReference type="ARBA" id="ARBA00023204"/>
    </source>
</evidence>
<dbReference type="Gene3D" id="3.40.50.10190">
    <property type="entry name" value="BRCT domain"/>
    <property type="match status" value="1"/>
</dbReference>
<reference evidence="12" key="1">
    <citation type="submission" date="2022-11" db="UniProtKB">
        <authorList>
            <consortium name="WormBaseParasite"/>
        </authorList>
    </citation>
    <scope>IDENTIFICATION</scope>
</reference>
<organism evidence="11 12">
    <name type="scientific">Romanomermis culicivorax</name>
    <name type="common">Nematode worm</name>
    <dbReference type="NCBI Taxonomy" id="13658"/>
    <lineage>
        <taxon>Eukaryota</taxon>
        <taxon>Metazoa</taxon>
        <taxon>Ecdysozoa</taxon>
        <taxon>Nematoda</taxon>
        <taxon>Enoplea</taxon>
        <taxon>Dorylaimia</taxon>
        <taxon>Mermithida</taxon>
        <taxon>Mermithoidea</taxon>
        <taxon>Mermithidae</taxon>
        <taxon>Romanomermis</taxon>
    </lineage>
</organism>
<dbReference type="Pfam" id="PF04679">
    <property type="entry name" value="DNA_ligase_A_C"/>
    <property type="match status" value="1"/>
</dbReference>
<dbReference type="OMA" id="CILNARD"/>
<keyword evidence="11" id="KW-1185">Reference proteome</keyword>
<keyword evidence="1" id="KW-0436">Ligase</keyword>
<dbReference type="InterPro" id="IPR044125">
    <property type="entry name" value="Adenylation_DNA_ligase_IV"/>
</dbReference>
<dbReference type="InterPro" id="IPR036420">
    <property type="entry name" value="BRCT_dom_sf"/>
</dbReference>
<keyword evidence="5" id="KW-0067">ATP-binding</keyword>
<dbReference type="Gene3D" id="3.30.470.30">
    <property type="entry name" value="DNA ligase/mRNA capping enzyme"/>
    <property type="match status" value="1"/>
</dbReference>
<dbReference type="InterPro" id="IPR016059">
    <property type="entry name" value="DNA_ligase_ATP-dep_CS"/>
</dbReference>
<proteinExistence type="predicted"/>
<evidence type="ECO:0000256" key="2">
    <source>
        <dbReference type="ARBA" id="ARBA00022723"/>
    </source>
</evidence>
<dbReference type="Gene3D" id="1.10.3260.10">
    <property type="entry name" value="DNA ligase, ATP-dependent, N-terminal domain"/>
    <property type="match status" value="1"/>
</dbReference>
<dbReference type="Pfam" id="PF00533">
    <property type="entry name" value="BRCT"/>
    <property type="match status" value="1"/>
</dbReference>
<name>A0A915KYV5_ROMCU</name>
<dbReference type="PANTHER" id="PTHR45997">
    <property type="entry name" value="DNA LIGASE 4"/>
    <property type="match status" value="1"/>
</dbReference>
<dbReference type="Proteomes" id="UP000887565">
    <property type="component" value="Unplaced"/>
</dbReference>
<dbReference type="PROSITE" id="PS50160">
    <property type="entry name" value="DNA_LIGASE_A3"/>
    <property type="match status" value="1"/>
</dbReference>
<evidence type="ECO:0000256" key="1">
    <source>
        <dbReference type="ARBA" id="ARBA00022598"/>
    </source>
</evidence>
<evidence type="ECO:0000256" key="3">
    <source>
        <dbReference type="ARBA" id="ARBA00022741"/>
    </source>
</evidence>
<dbReference type="GO" id="GO:0005524">
    <property type="term" value="F:ATP binding"/>
    <property type="evidence" value="ECO:0007669"/>
    <property type="project" value="UniProtKB-KW"/>
</dbReference>
<keyword evidence="8" id="KW-0234">DNA repair</keyword>
<keyword evidence="3" id="KW-0547">Nucleotide-binding</keyword>
<evidence type="ECO:0000256" key="5">
    <source>
        <dbReference type="ARBA" id="ARBA00022840"/>
    </source>
</evidence>
<dbReference type="InterPro" id="IPR029710">
    <property type="entry name" value="LIG4"/>
</dbReference>
<dbReference type="SUPFAM" id="SSF50249">
    <property type="entry name" value="Nucleic acid-binding proteins"/>
    <property type="match status" value="1"/>
</dbReference>
<evidence type="ECO:0000256" key="4">
    <source>
        <dbReference type="ARBA" id="ARBA00022763"/>
    </source>
</evidence>